<dbReference type="OMA" id="YDMIPTI"/>
<dbReference type="GeneID" id="19469103"/>
<dbReference type="GO" id="GO:0000209">
    <property type="term" value="P:protein polyubiquitination"/>
    <property type="evidence" value="ECO:0007669"/>
    <property type="project" value="InterPro"/>
</dbReference>
<feature type="region of interest" description="Disordered" evidence="5">
    <location>
        <begin position="1"/>
        <end position="51"/>
    </location>
</feature>
<sequence>MPSEYRHMSSGSLNIPPPTAANGNSGGPPPVGGMGRFDGPRSPPGRQNTSHVPCKFFRQGACQAGSACPFSHDLASTTENVCKYFAKGNCKFGPKCANVHVLPDGRRVNYKPGGPMTAGQLNIGGRLNTDLYHSQTSGSALTNGFIRASATPQSPYGGQYSPFANQDDGYPTLPRQTSIDIAVPTIDTSYASHTTSNYGSPRDDHMDRFGLGLSPVGPKGLSVLDAPLPASFDSNGVSHIARYGPMASSVPSKFGFDSPPGSVGAAKDGRTSEALKNLHSSAFGNDTRDRFNGVASSPPQHSDEQLFGKRPMHSQRMTKSKIMSSSLPKAVDLDWDSGFAHEEDYLPETLRDLMTPQEKARRGSRAAADEEGRPIYSGSGTPNGEISKFGSPSNASPSRWGPLFQRQKEEEERAAASRASAFGHVGSPLRNSSLHPSASPGSRPAARPLVSGDSSPYLASPPRHSSMSILSQQLQRTRLNNRTESSESQTSRTASNPVGSTSRPAMAIDRTISSGSIGNVGRIDEERDDNLGVFDMEEMGDHDERKGEKRNSYGWSYANSTRSPNLGAISKPRNGNGTPSGYEGLPALR</sequence>
<dbReference type="PANTHER" id="PTHR11224:SF10">
    <property type="entry name" value="IP09428P-RELATED"/>
    <property type="match status" value="1"/>
</dbReference>
<dbReference type="GO" id="GO:0008270">
    <property type="term" value="F:zinc ion binding"/>
    <property type="evidence" value="ECO:0007669"/>
    <property type="project" value="UniProtKB-KW"/>
</dbReference>
<dbReference type="eggNOG" id="KOG1039">
    <property type="taxonomic scope" value="Eukaryota"/>
</dbReference>
<dbReference type="InterPro" id="IPR036855">
    <property type="entry name" value="Znf_CCCH_sf"/>
</dbReference>
<dbReference type="KEGG" id="glz:GLAREA_10056"/>
<gene>
    <name evidence="7" type="ORF">GLAREA_10056</name>
</gene>
<feature type="domain" description="C3H1-type" evidence="6">
    <location>
        <begin position="48"/>
        <end position="75"/>
    </location>
</feature>
<feature type="region of interest" description="Disordered" evidence="5">
    <location>
        <begin position="349"/>
        <end position="523"/>
    </location>
</feature>
<feature type="region of interest" description="Disordered" evidence="5">
    <location>
        <begin position="538"/>
        <end position="589"/>
    </location>
</feature>
<dbReference type="AlphaFoldDB" id="S3D798"/>
<feature type="compositionally biased region" description="Basic and acidic residues" evidence="5">
    <location>
        <begin position="406"/>
        <end position="415"/>
    </location>
</feature>
<dbReference type="Pfam" id="PF14608">
    <property type="entry name" value="zf-CCCH_2"/>
    <property type="match status" value="1"/>
</dbReference>
<keyword evidence="2 4" id="KW-0863">Zinc-finger</keyword>
<accession>S3D798</accession>
<reference evidence="7 8" key="1">
    <citation type="journal article" date="2013" name="BMC Genomics">
        <title>Genomics-driven discovery of the pneumocandin biosynthetic gene cluster in the fungus Glarea lozoyensis.</title>
        <authorList>
            <person name="Chen L."/>
            <person name="Yue Q."/>
            <person name="Zhang X."/>
            <person name="Xiang M."/>
            <person name="Wang C."/>
            <person name="Li S."/>
            <person name="Che Y."/>
            <person name="Ortiz-Lopez F.J."/>
            <person name="Bills G.F."/>
            <person name="Liu X."/>
            <person name="An Z."/>
        </authorList>
    </citation>
    <scope>NUCLEOTIDE SEQUENCE [LARGE SCALE GENOMIC DNA]</scope>
    <source>
        <strain evidence="8">ATCC 20868 / MF5171</strain>
    </source>
</reference>
<dbReference type="Pfam" id="PF00642">
    <property type="entry name" value="zf-CCCH"/>
    <property type="match status" value="1"/>
</dbReference>
<dbReference type="InterPro" id="IPR045072">
    <property type="entry name" value="MKRN-like"/>
</dbReference>
<evidence type="ECO:0000256" key="2">
    <source>
        <dbReference type="ARBA" id="ARBA00022771"/>
    </source>
</evidence>
<keyword evidence="8" id="KW-1185">Reference proteome</keyword>
<dbReference type="InterPro" id="IPR000571">
    <property type="entry name" value="Znf_CCCH"/>
</dbReference>
<feature type="domain" description="C3H1-type" evidence="6">
    <location>
        <begin position="76"/>
        <end position="103"/>
    </location>
</feature>
<feature type="region of interest" description="Disordered" evidence="5">
    <location>
        <begin position="281"/>
        <end position="325"/>
    </location>
</feature>
<feature type="compositionally biased region" description="Basic residues" evidence="5">
    <location>
        <begin position="310"/>
        <end position="319"/>
    </location>
</feature>
<feature type="zinc finger region" description="C3H1-type" evidence="4">
    <location>
        <begin position="76"/>
        <end position="103"/>
    </location>
</feature>
<feature type="compositionally biased region" description="Polar residues" evidence="5">
    <location>
        <begin position="553"/>
        <end position="564"/>
    </location>
</feature>
<keyword evidence="1 4" id="KW-0479">Metal-binding</keyword>
<feature type="compositionally biased region" description="Polar residues" evidence="5">
    <location>
        <begin position="429"/>
        <end position="440"/>
    </location>
</feature>
<evidence type="ECO:0000313" key="8">
    <source>
        <dbReference type="Proteomes" id="UP000016922"/>
    </source>
</evidence>
<feature type="compositionally biased region" description="Polar residues" evidence="5">
    <location>
        <begin position="378"/>
        <end position="397"/>
    </location>
</feature>
<evidence type="ECO:0000256" key="1">
    <source>
        <dbReference type="ARBA" id="ARBA00022723"/>
    </source>
</evidence>
<evidence type="ECO:0000259" key="6">
    <source>
        <dbReference type="PROSITE" id="PS50103"/>
    </source>
</evidence>
<evidence type="ECO:0000256" key="4">
    <source>
        <dbReference type="PROSITE-ProRule" id="PRU00723"/>
    </source>
</evidence>
<evidence type="ECO:0000256" key="5">
    <source>
        <dbReference type="SAM" id="MobiDB-lite"/>
    </source>
</evidence>
<protein>
    <submittedName>
        <fullName evidence="7">CCCH zinc finger</fullName>
    </submittedName>
</protein>
<dbReference type="Proteomes" id="UP000016922">
    <property type="component" value="Unassembled WGS sequence"/>
</dbReference>
<dbReference type="OrthoDB" id="411372at2759"/>
<dbReference type="SMART" id="SM00356">
    <property type="entry name" value="ZnF_C3H1"/>
    <property type="match status" value="2"/>
</dbReference>
<feature type="compositionally biased region" description="Low complexity" evidence="5">
    <location>
        <begin position="480"/>
        <end position="496"/>
    </location>
</feature>
<dbReference type="PROSITE" id="PS50103">
    <property type="entry name" value="ZF_C3H1"/>
    <property type="match status" value="2"/>
</dbReference>
<dbReference type="RefSeq" id="XP_008078297.1">
    <property type="nucleotide sequence ID" value="XM_008080106.1"/>
</dbReference>
<dbReference type="EMBL" id="KE145356">
    <property type="protein sequence ID" value="EPE34362.1"/>
    <property type="molecule type" value="Genomic_DNA"/>
</dbReference>
<organism evidence="7 8">
    <name type="scientific">Glarea lozoyensis (strain ATCC 20868 / MF5171)</name>
    <dbReference type="NCBI Taxonomy" id="1116229"/>
    <lineage>
        <taxon>Eukaryota</taxon>
        <taxon>Fungi</taxon>
        <taxon>Dikarya</taxon>
        <taxon>Ascomycota</taxon>
        <taxon>Pezizomycotina</taxon>
        <taxon>Leotiomycetes</taxon>
        <taxon>Helotiales</taxon>
        <taxon>Helotiaceae</taxon>
        <taxon>Glarea</taxon>
    </lineage>
</organism>
<dbReference type="HOGENOM" id="CLU_018150_0_0_1"/>
<evidence type="ECO:0000313" key="7">
    <source>
        <dbReference type="EMBL" id="EPE34362.1"/>
    </source>
</evidence>
<feature type="compositionally biased region" description="Polar residues" evidence="5">
    <location>
        <begin position="463"/>
        <end position="478"/>
    </location>
</feature>
<feature type="zinc finger region" description="C3H1-type" evidence="4">
    <location>
        <begin position="48"/>
        <end position="75"/>
    </location>
</feature>
<evidence type="ECO:0000256" key="3">
    <source>
        <dbReference type="ARBA" id="ARBA00022833"/>
    </source>
</evidence>
<name>S3D798_GLAL2</name>
<dbReference type="STRING" id="1116229.S3D798"/>
<dbReference type="SUPFAM" id="SSF90229">
    <property type="entry name" value="CCCH zinc finger"/>
    <property type="match status" value="1"/>
</dbReference>
<keyword evidence="3 4" id="KW-0862">Zinc</keyword>
<proteinExistence type="predicted"/>
<dbReference type="Gene3D" id="4.10.1000.10">
    <property type="entry name" value="Zinc finger, CCCH-type"/>
    <property type="match status" value="1"/>
</dbReference>
<dbReference type="PANTHER" id="PTHR11224">
    <property type="entry name" value="MAKORIN-RELATED"/>
    <property type="match status" value="1"/>
</dbReference>
<dbReference type="GO" id="GO:0061630">
    <property type="term" value="F:ubiquitin protein ligase activity"/>
    <property type="evidence" value="ECO:0007669"/>
    <property type="project" value="InterPro"/>
</dbReference>
<feature type="compositionally biased region" description="Basic and acidic residues" evidence="5">
    <location>
        <begin position="542"/>
        <end position="551"/>
    </location>
</feature>